<evidence type="ECO:0000313" key="1">
    <source>
        <dbReference type="EMBL" id="QUC67327.1"/>
    </source>
</evidence>
<protein>
    <submittedName>
        <fullName evidence="1">PaaI family thioesterase</fullName>
    </submittedName>
</protein>
<dbReference type="EMBL" id="CP068393">
    <property type="protein sequence ID" value="QUC67327.1"/>
    <property type="molecule type" value="Genomic_DNA"/>
</dbReference>
<evidence type="ECO:0000313" key="2">
    <source>
        <dbReference type="Proteomes" id="UP000682782"/>
    </source>
</evidence>
<accession>A0AC61MX70</accession>
<gene>
    <name evidence="1" type="ORF">JYE49_01040</name>
</gene>
<sequence length="132" mass="14120">MSVFRSLQEARDYFSKDLFAMSNSMTLDALTEDGAVCGMEITERHMNAEGGLMGGAILALADFTFAAASNNAHRPTVAQQVSLNFLNASKGKHLTATASCLKSGRTSCVYVITIKDDLGKDIAQATFTGFKL</sequence>
<organism evidence="1 2">
    <name type="scientific">Aristaeella hokkaidonensis</name>
    <dbReference type="NCBI Taxonomy" id="3046382"/>
    <lineage>
        <taxon>Bacteria</taxon>
        <taxon>Bacillati</taxon>
        <taxon>Bacillota</taxon>
        <taxon>Clostridia</taxon>
        <taxon>Eubacteriales</taxon>
        <taxon>Aristaeellaceae</taxon>
        <taxon>Aristaeella</taxon>
    </lineage>
</organism>
<name>A0AC61MX70_9FIRM</name>
<keyword evidence="2" id="KW-1185">Reference proteome</keyword>
<reference evidence="1" key="1">
    <citation type="submission" date="2021-01" db="EMBL/GenBank/DDBJ databases">
        <title>Complete genome sequence of Clostridiales bacterium R-7.</title>
        <authorList>
            <person name="Mahoney-Kurpe S.C."/>
            <person name="Palevich N."/>
            <person name="Koike S."/>
            <person name="Moon C.D."/>
            <person name="Attwood G.T."/>
        </authorList>
    </citation>
    <scope>NUCLEOTIDE SEQUENCE</scope>
    <source>
        <strain evidence="1">R-7</strain>
    </source>
</reference>
<proteinExistence type="predicted"/>
<dbReference type="Proteomes" id="UP000682782">
    <property type="component" value="Chromosome"/>
</dbReference>